<dbReference type="GO" id="GO:0000160">
    <property type="term" value="P:phosphorelay signal transduction system"/>
    <property type="evidence" value="ECO:0007669"/>
    <property type="project" value="InterPro"/>
</dbReference>
<dbReference type="SUPFAM" id="SSF52172">
    <property type="entry name" value="CheY-like"/>
    <property type="match status" value="1"/>
</dbReference>
<evidence type="ECO:0000313" key="4">
    <source>
        <dbReference type="Proteomes" id="UP000814010"/>
    </source>
</evidence>
<dbReference type="EMBL" id="WKAE01000199">
    <property type="protein sequence ID" value="MCF5630991.1"/>
    <property type="molecule type" value="Genomic_DNA"/>
</dbReference>
<comment type="caution">
    <text evidence="3">The sequence shown here is derived from an EMBL/GenBank/DDBJ whole genome shotgun (WGS) entry which is preliminary data.</text>
</comment>
<evidence type="ECO:0000313" key="3">
    <source>
        <dbReference type="EMBL" id="MCF5630991.1"/>
    </source>
</evidence>
<organism evidence="3 4">
    <name type="scientific">Pseudomonas syringae</name>
    <dbReference type="NCBI Taxonomy" id="317"/>
    <lineage>
        <taxon>Bacteria</taxon>
        <taxon>Pseudomonadati</taxon>
        <taxon>Pseudomonadota</taxon>
        <taxon>Gammaproteobacteria</taxon>
        <taxon>Pseudomonadales</taxon>
        <taxon>Pseudomonadaceae</taxon>
        <taxon>Pseudomonas</taxon>
    </lineage>
</organism>
<proteinExistence type="predicted"/>
<accession>A0A9Q4A6C4</accession>
<reference evidence="3" key="1">
    <citation type="submission" date="2019-11" db="EMBL/GenBank/DDBJ databases">
        <title>Epiphytic Pseudomonas syringae from cherry orchards.</title>
        <authorList>
            <person name="Hulin M.T."/>
        </authorList>
    </citation>
    <scope>NUCLEOTIDE SEQUENCE</scope>
    <source>
        <strain evidence="3">PA-2-5E</strain>
    </source>
</reference>
<dbReference type="PROSITE" id="PS50110">
    <property type="entry name" value="RESPONSE_REGULATORY"/>
    <property type="match status" value="1"/>
</dbReference>
<dbReference type="GO" id="GO:0003677">
    <property type="term" value="F:DNA binding"/>
    <property type="evidence" value="ECO:0007669"/>
    <property type="project" value="UniProtKB-KW"/>
</dbReference>
<protein>
    <submittedName>
        <fullName evidence="3">DNA-binding response regulator</fullName>
    </submittedName>
</protein>
<keyword evidence="3" id="KW-0238">DNA-binding</keyword>
<dbReference type="InterPro" id="IPR001789">
    <property type="entry name" value="Sig_transdc_resp-reg_receiver"/>
</dbReference>
<sequence length="35" mass="3946">MRLLLVEDDRAIGQGIRVALNNEGYTLDWLEDGLS</sequence>
<gene>
    <name evidence="3" type="ORF">GIV53_17110</name>
</gene>
<feature type="domain" description="Response regulatory" evidence="2">
    <location>
        <begin position="2"/>
        <end position="35"/>
    </location>
</feature>
<name>A0A9Q4A6C4_PSESX</name>
<dbReference type="AlphaFoldDB" id="A0A9Q4A6C4"/>
<dbReference type="InterPro" id="IPR011006">
    <property type="entry name" value="CheY-like_superfamily"/>
</dbReference>
<feature type="non-terminal residue" evidence="3">
    <location>
        <position position="35"/>
    </location>
</feature>
<evidence type="ECO:0000256" key="1">
    <source>
        <dbReference type="PROSITE-ProRule" id="PRU00169"/>
    </source>
</evidence>
<evidence type="ECO:0000259" key="2">
    <source>
        <dbReference type="PROSITE" id="PS50110"/>
    </source>
</evidence>
<dbReference type="Proteomes" id="UP000814010">
    <property type="component" value="Unassembled WGS sequence"/>
</dbReference>
<comment type="caution">
    <text evidence="1">Lacks conserved residue(s) required for the propagation of feature annotation.</text>
</comment>